<organism evidence="1 2">
    <name type="scientific">Romanomermis culicivorax</name>
    <name type="common">Nematode worm</name>
    <dbReference type="NCBI Taxonomy" id="13658"/>
    <lineage>
        <taxon>Eukaryota</taxon>
        <taxon>Metazoa</taxon>
        <taxon>Ecdysozoa</taxon>
        <taxon>Nematoda</taxon>
        <taxon>Enoplea</taxon>
        <taxon>Dorylaimia</taxon>
        <taxon>Mermithida</taxon>
        <taxon>Mermithoidea</taxon>
        <taxon>Mermithidae</taxon>
        <taxon>Romanomermis</taxon>
    </lineage>
</organism>
<protein>
    <submittedName>
        <fullName evidence="2">Uncharacterized protein</fullName>
    </submittedName>
</protein>
<evidence type="ECO:0000313" key="2">
    <source>
        <dbReference type="WBParaSite" id="nRc.2.0.1.t07167-RA"/>
    </source>
</evidence>
<sequence>MQWEFEEGMSKMKAKIHKMEYDYGFLKEEDATHIVEQKGMVPPSPMKVDDNIDIDKLIINEDAKIGGQTDHFDLYICEVNAQIEHPPGHYWIFSQQRER</sequence>
<reference evidence="2" key="1">
    <citation type="submission" date="2022-11" db="UniProtKB">
        <authorList>
            <consortium name="WormBaseParasite"/>
        </authorList>
    </citation>
    <scope>IDENTIFICATION</scope>
</reference>
<evidence type="ECO:0000313" key="1">
    <source>
        <dbReference type="Proteomes" id="UP000887565"/>
    </source>
</evidence>
<dbReference type="AlphaFoldDB" id="A0A915I110"/>
<accession>A0A915I110</accession>
<dbReference type="WBParaSite" id="nRc.2.0.1.t07167-RA">
    <property type="protein sequence ID" value="nRc.2.0.1.t07167-RA"/>
    <property type="gene ID" value="nRc.2.0.1.g07167"/>
</dbReference>
<proteinExistence type="predicted"/>
<name>A0A915I110_ROMCU</name>
<keyword evidence="1" id="KW-1185">Reference proteome</keyword>
<dbReference type="Proteomes" id="UP000887565">
    <property type="component" value="Unplaced"/>
</dbReference>